<proteinExistence type="predicted"/>
<dbReference type="PANTHER" id="PTHR42080:SF1">
    <property type="entry name" value="SRR1-LIKE DOMAIN-CONTAINING PROTEIN"/>
    <property type="match status" value="1"/>
</dbReference>
<accession>A0ABR4I0V9</accession>
<dbReference type="PANTHER" id="PTHR42080">
    <property type="entry name" value="SRR1 DOMAIN-CONTAINING PROTEIN"/>
    <property type="match status" value="1"/>
</dbReference>
<evidence type="ECO:0000313" key="3">
    <source>
        <dbReference type="EMBL" id="KAL2820513.1"/>
    </source>
</evidence>
<dbReference type="Pfam" id="PF07985">
    <property type="entry name" value="SRR1"/>
    <property type="match status" value="1"/>
</dbReference>
<evidence type="ECO:0000256" key="1">
    <source>
        <dbReference type="SAM" id="MobiDB-lite"/>
    </source>
</evidence>
<dbReference type="EMBL" id="JBFXLS010000070">
    <property type="protein sequence ID" value="KAL2820513.1"/>
    <property type="molecule type" value="Genomic_DNA"/>
</dbReference>
<evidence type="ECO:0000313" key="4">
    <source>
        <dbReference type="Proteomes" id="UP001610335"/>
    </source>
</evidence>
<dbReference type="Proteomes" id="UP001610335">
    <property type="component" value="Unassembled WGS sequence"/>
</dbReference>
<reference evidence="3 4" key="1">
    <citation type="submission" date="2024-07" db="EMBL/GenBank/DDBJ databases">
        <title>Section-level genome sequencing and comparative genomics of Aspergillus sections Usti and Cavernicolus.</title>
        <authorList>
            <consortium name="Lawrence Berkeley National Laboratory"/>
            <person name="Nybo J.L."/>
            <person name="Vesth T.C."/>
            <person name="Theobald S."/>
            <person name="Frisvad J.C."/>
            <person name="Larsen T.O."/>
            <person name="Kjaerboelling I."/>
            <person name="Rothschild-Mancinelli K."/>
            <person name="Lyhne E.K."/>
            <person name="Kogle M.E."/>
            <person name="Barry K."/>
            <person name="Clum A."/>
            <person name="Na H."/>
            <person name="Ledsgaard L."/>
            <person name="Lin J."/>
            <person name="Lipzen A."/>
            <person name="Kuo A."/>
            <person name="Riley R."/>
            <person name="Mondo S."/>
            <person name="LaButti K."/>
            <person name="Haridas S."/>
            <person name="Pangalinan J."/>
            <person name="Salamov A.A."/>
            <person name="Simmons B.A."/>
            <person name="Magnuson J.K."/>
            <person name="Chen J."/>
            <person name="Drula E."/>
            <person name="Henrissat B."/>
            <person name="Wiebenga A."/>
            <person name="Lubbers R.J."/>
            <person name="Gomes A.C."/>
            <person name="Makela M.R."/>
            <person name="Stajich J."/>
            <person name="Grigoriev I.V."/>
            <person name="Mortensen U.H."/>
            <person name="De vries R.P."/>
            <person name="Baker S.E."/>
            <person name="Andersen M.R."/>
        </authorList>
    </citation>
    <scope>NUCLEOTIDE SEQUENCE [LARGE SCALE GENOMIC DNA]</scope>
    <source>
        <strain evidence="3 4">CBS 600.67</strain>
    </source>
</reference>
<name>A0ABR4I0V9_9EURO</name>
<gene>
    <name evidence="3" type="ORF">BDW59DRAFT_117289</name>
</gene>
<sequence length="298" mass="33285">MPHTTRRNPPSSQQHKRLQITDSSGWTHITTTKTARRLHRSNKARDTNKVNSENLRPDDQEANQEHATIEPLVPAEAPAAVTLPDLQKKLTEYQLRWEGSETWNGARGALQRAFKYSDDDNNDKDKEAAGVSIVCVGLGSPSGFLRGGWVDRRTVSMYQLAALASVKGWIDLTWQTYPPEKKLPPHTLKAYAQDPVFNNHDKSLLNSLGISVLEHPGAFAQVSSRTILFCPGAERRHLELLLARDPAVVLGGPLEDMDSDVVKGFIRGRDSVRLARFEEQEHAFWGMGVYYAPPKETG</sequence>
<feature type="region of interest" description="Disordered" evidence="1">
    <location>
        <begin position="34"/>
        <end position="63"/>
    </location>
</feature>
<organism evidence="3 4">
    <name type="scientific">Aspergillus cavernicola</name>
    <dbReference type="NCBI Taxonomy" id="176166"/>
    <lineage>
        <taxon>Eukaryota</taxon>
        <taxon>Fungi</taxon>
        <taxon>Dikarya</taxon>
        <taxon>Ascomycota</taxon>
        <taxon>Pezizomycotina</taxon>
        <taxon>Eurotiomycetes</taxon>
        <taxon>Eurotiomycetidae</taxon>
        <taxon>Eurotiales</taxon>
        <taxon>Aspergillaceae</taxon>
        <taxon>Aspergillus</taxon>
        <taxon>Aspergillus subgen. Nidulantes</taxon>
    </lineage>
</organism>
<feature type="domain" description="SRR1-like" evidence="2">
    <location>
        <begin position="127"/>
        <end position="290"/>
    </location>
</feature>
<protein>
    <recommendedName>
        <fullName evidence="2">SRR1-like domain-containing protein</fullName>
    </recommendedName>
</protein>
<keyword evidence="4" id="KW-1185">Reference proteome</keyword>
<evidence type="ECO:0000259" key="2">
    <source>
        <dbReference type="Pfam" id="PF07985"/>
    </source>
</evidence>
<dbReference type="InterPro" id="IPR012942">
    <property type="entry name" value="SRR1-like"/>
</dbReference>
<comment type="caution">
    <text evidence="3">The sequence shown here is derived from an EMBL/GenBank/DDBJ whole genome shotgun (WGS) entry which is preliminary data.</text>
</comment>